<evidence type="ECO:0000256" key="1">
    <source>
        <dbReference type="SAM" id="Phobius"/>
    </source>
</evidence>
<dbReference type="PANTHER" id="PTHR33782">
    <property type="entry name" value="OS01G0121600 PROTEIN"/>
    <property type="match status" value="1"/>
</dbReference>
<protein>
    <submittedName>
        <fullName evidence="2">Uncharacterized protein</fullName>
    </submittedName>
</protein>
<feature type="transmembrane region" description="Helical" evidence="1">
    <location>
        <begin position="109"/>
        <end position="133"/>
    </location>
</feature>
<reference evidence="2 3" key="1">
    <citation type="submission" date="2024-01" db="EMBL/GenBank/DDBJ databases">
        <title>The genomes of 5 underutilized Papilionoideae crops provide insights into root nodulation and disease resistanc.</title>
        <authorList>
            <person name="Yuan L."/>
        </authorList>
    </citation>
    <scope>NUCLEOTIDE SEQUENCE [LARGE SCALE GENOMIC DNA]</scope>
    <source>
        <strain evidence="2">ZHUSHIDOU_FW_LH</strain>
        <tissue evidence="2">Leaf</tissue>
    </source>
</reference>
<organism evidence="2 3">
    <name type="scientific">Crotalaria pallida</name>
    <name type="common">Smooth rattlebox</name>
    <name type="synonym">Crotalaria striata</name>
    <dbReference type="NCBI Taxonomy" id="3830"/>
    <lineage>
        <taxon>Eukaryota</taxon>
        <taxon>Viridiplantae</taxon>
        <taxon>Streptophyta</taxon>
        <taxon>Embryophyta</taxon>
        <taxon>Tracheophyta</taxon>
        <taxon>Spermatophyta</taxon>
        <taxon>Magnoliopsida</taxon>
        <taxon>eudicotyledons</taxon>
        <taxon>Gunneridae</taxon>
        <taxon>Pentapetalae</taxon>
        <taxon>rosids</taxon>
        <taxon>fabids</taxon>
        <taxon>Fabales</taxon>
        <taxon>Fabaceae</taxon>
        <taxon>Papilionoideae</taxon>
        <taxon>50 kb inversion clade</taxon>
        <taxon>genistoids sensu lato</taxon>
        <taxon>core genistoids</taxon>
        <taxon>Crotalarieae</taxon>
        <taxon>Crotalaria</taxon>
    </lineage>
</organism>
<keyword evidence="1" id="KW-0472">Membrane</keyword>
<dbReference type="EMBL" id="JAYWIO010000003">
    <property type="protein sequence ID" value="KAK7272997.1"/>
    <property type="molecule type" value="Genomic_DNA"/>
</dbReference>
<dbReference type="PANTHER" id="PTHR33782:SF27">
    <property type="entry name" value="PROTEIN, PUTATIVE-RELATED"/>
    <property type="match status" value="1"/>
</dbReference>
<evidence type="ECO:0000313" key="3">
    <source>
        <dbReference type="Proteomes" id="UP001372338"/>
    </source>
</evidence>
<dbReference type="Proteomes" id="UP001372338">
    <property type="component" value="Unassembled WGS sequence"/>
</dbReference>
<comment type="caution">
    <text evidence="2">The sequence shown here is derived from an EMBL/GenBank/DDBJ whole genome shotgun (WGS) entry which is preliminary data.</text>
</comment>
<sequence>MEATNVGCYKLSWRPISKNITTKRAQRCMVVRMRWENGDGDHHVERSVDESMIVLRLRIKEMKMLEMNSKEAPCDWMEWEKQYYAHYDEDVCEAMGLLQSYLMSLRPSVALGMLALVALSVMISSGVGLFCTLEIARSLLS</sequence>
<keyword evidence="3" id="KW-1185">Reference proteome</keyword>
<gene>
    <name evidence="2" type="ORF">RIF29_14043</name>
</gene>
<keyword evidence="1" id="KW-1133">Transmembrane helix</keyword>
<evidence type="ECO:0000313" key="2">
    <source>
        <dbReference type="EMBL" id="KAK7272997.1"/>
    </source>
</evidence>
<proteinExistence type="predicted"/>
<keyword evidence="1" id="KW-0812">Transmembrane</keyword>
<name>A0AAN9FAL9_CROPI</name>
<accession>A0AAN9FAL9</accession>
<dbReference type="AlphaFoldDB" id="A0AAN9FAL9"/>